<dbReference type="InterPro" id="IPR011049">
    <property type="entry name" value="Serralysin-like_metalloprot_C"/>
</dbReference>
<accession>A0ABW8SV68</accession>
<reference evidence="2 3" key="1">
    <citation type="submission" date="2024-07" db="EMBL/GenBank/DDBJ databases">
        <authorList>
            <person name="Pitt A."/>
            <person name="Hahn M.W."/>
        </authorList>
    </citation>
    <scope>NUCLEOTIDE SEQUENCE [LARGE SCALE GENOMIC DNA]</scope>
    <source>
        <strain evidence="2 3">2-AUSEE-184A6</strain>
    </source>
</reference>
<keyword evidence="1" id="KW-0732">Signal</keyword>
<feature type="signal peptide" evidence="1">
    <location>
        <begin position="1"/>
        <end position="19"/>
    </location>
</feature>
<protein>
    <recommendedName>
        <fullName evidence="4">Trimeric autotransporter adhesin YadA-like head domain-containing protein</fullName>
    </recommendedName>
</protein>
<dbReference type="Proteomes" id="UP001623559">
    <property type="component" value="Unassembled WGS sequence"/>
</dbReference>
<evidence type="ECO:0000313" key="2">
    <source>
        <dbReference type="EMBL" id="MFL0206159.1"/>
    </source>
</evidence>
<comment type="caution">
    <text evidence="2">The sequence shown here is derived from an EMBL/GenBank/DDBJ whole genome shotgun (WGS) entry which is preliminary data.</text>
</comment>
<evidence type="ECO:0000313" key="3">
    <source>
        <dbReference type="Proteomes" id="UP001623559"/>
    </source>
</evidence>
<evidence type="ECO:0000256" key="1">
    <source>
        <dbReference type="SAM" id="SignalP"/>
    </source>
</evidence>
<dbReference type="Gene3D" id="2.150.10.10">
    <property type="entry name" value="Serralysin-like metalloprotease, C-terminal"/>
    <property type="match status" value="2"/>
</dbReference>
<dbReference type="EMBL" id="JBEWZG010000002">
    <property type="protein sequence ID" value="MFL0206159.1"/>
    <property type="molecule type" value="Genomic_DNA"/>
</dbReference>
<sequence length="1014" mass="103052">MKKLLLLALIAFLPLWANAQKGISYQAVILDPNPIEIPGKDIAGQPFVNGPVWVKFALLSGSVTQFQEVHQTTTDGYGLVNLTIGSVANTAFNSLVWDSNQKTLQVYVSFNQGASYTKVSDQKLLYTPYSLYADTAGKLSGILGITGGGTGASTAIGARANLGLGNVDNTADADKPISTAAQSALNLKVDKVAGERLINAAEITKLSNQSGVNTGDQDLSSFATTSAVDAALALKAPLASPSFTGTVSGITKSMVGLGNVDNTTDASKPVSTATQSALDLKVDKIAGERLINAAEITKLGNQSGVNTGDQDLSSFATTTFVQGALIDAALSVGSISSSSNPSGATISNKIFKLTPADENNAGILTTGSQNISGVKSFRNDIVVNDINIGKGGGAQANNLAIGYTSLLSNTTGRKNIGIGNAALKFNTSGLENIGVGDYALIKNTIGSYNTAIGKESMLNNLSGEGNSAYGVNSLILNNSGSSNTAVGGNTLGSNITGNQNTVIGYGADVSSDGLSNASAFGFNAIAMASNTIQLGNTSISNVKTSGTITAGDITYPNSDGLNGQILTTNGSGTLTWVSPINSASSLAGIVPISSGGTGSSFQNFVDLTNNQSINGVKSFLSQVSIPSLEFNNGAAIWALGGSGTGLNLLQGGCCSRLIVDDLGRVAIGANYSPAYQLDVEGDARFTQDIKVNAINVGKGAGTNNGVNTAIGYEALAANTDGVYNSAFGFQVLTANTSGSYNHALGFQVLASNSTGNNNNAFGQAALTANTTGSDNIALGTSSLFRNTSADNNIAIGTQALGNSLTGSNNIAIGSQAIFANSTGYNNSATGYQSLQQNSTGYNNTASGYRSLYSNTTGFNNTALGYSADVASDGLFNATAIGNGAIVSASNTIQLGNGDITNVNTSGSLTANAAVSNEITENFTIDPTNAEAYKGKIIICNPSNAITITFSSSLPTGFNCMILQKSADANKITIAGGSGVTVKNRNNYTATAGNYALLTVVHIGGNILVTAGDMQ</sequence>
<organism evidence="2 3">
    <name type="scientific">Aquirufa novilacunae</name>
    <dbReference type="NCBI Taxonomy" id="3139305"/>
    <lineage>
        <taxon>Bacteria</taxon>
        <taxon>Pseudomonadati</taxon>
        <taxon>Bacteroidota</taxon>
        <taxon>Cytophagia</taxon>
        <taxon>Cytophagales</taxon>
        <taxon>Flectobacillaceae</taxon>
        <taxon>Aquirufa</taxon>
    </lineage>
</organism>
<evidence type="ECO:0008006" key="4">
    <source>
        <dbReference type="Google" id="ProtNLM"/>
    </source>
</evidence>
<feature type="chain" id="PRO_5045853009" description="Trimeric autotransporter adhesin YadA-like head domain-containing protein" evidence="1">
    <location>
        <begin position="20"/>
        <end position="1014"/>
    </location>
</feature>
<gene>
    <name evidence="2" type="ORF">V7S74_05350</name>
</gene>
<dbReference type="RefSeq" id="WP_406777740.1">
    <property type="nucleotide sequence ID" value="NZ_JBEWZG010000002.1"/>
</dbReference>
<name>A0ABW8SV68_9BACT</name>
<proteinExistence type="predicted"/>